<dbReference type="AlphaFoldDB" id="A0A382Z3C0"/>
<proteinExistence type="predicted"/>
<feature type="non-terminal residue" evidence="1">
    <location>
        <position position="139"/>
    </location>
</feature>
<dbReference type="EMBL" id="UINC01180475">
    <property type="protein sequence ID" value="SVD89689.1"/>
    <property type="molecule type" value="Genomic_DNA"/>
</dbReference>
<evidence type="ECO:0008006" key="2">
    <source>
        <dbReference type="Google" id="ProtNLM"/>
    </source>
</evidence>
<name>A0A382Z3C0_9ZZZZ</name>
<accession>A0A382Z3C0</accession>
<protein>
    <recommendedName>
        <fullName evidence="2">SAM-dependent methyltransferase</fullName>
    </recommendedName>
</protein>
<organism evidence="1">
    <name type="scientific">marine metagenome</name>
    <dbReference type="NCBI Taxonomy" id="408172"/>
    <lineage>
        <taxon>unclassified sequences</taxon>
        <taxon>metagenomes</taxon>
        <taxon>ecological metagenomes</taxon>
    </lineage>
</organism>
<reference evidence="1" key="1">
    <citation type="submission" date="2018-05" db="EMBL/GenBank/DDBJ databases">
        <authorList>
            <person name="Lanie J.A."/>
            <person name="Ng W.-L."/>
            <person name="Kazmierczak K.M."/>
            <person name="Andrzejewski T.M."/>
            <person name="Davidsen T.M."/>
            <person name="Wayne K.J."/>
            <person name="Tettelin H."/>
            <person name="Glass J.I."/>
            <person name="Rusch D."/>
            <person name="Podicherti R."/>
            <person name="Tsui H.-C.T."/>
            <person name="Winkler M.E."/>
        </authorList>
    </citation>
    <scope>NUCLEOTIDE SEQUENCE</scope>
</reference>
<evidence type="ECO:0000313" key="1">
    <source>
        <dbReference type="EMBL" id="SVD89689.1"/>
    </source>
</evidence>
<gene>
    <name evidence="1" type="ORF">METZ01_LOCUS442543</name>
</gene>
<sequence>MLLARLLKILIHVGCLNIVDATGRNYRFEGQHKGPEITVRLHNRALHWKLFFNPTLYLGEAVMDGTITVEDGELYDLLDLLSQNIGWRQPKHWLQRFLITPTREVGRRLRQYNPVSKARSNVAHHYDLTGELYKFFLDE</sequence>